<evidence type="ECO:0000313" key="1">
    <source>
        <dbReference type="EMBL" id="MBZ7974264.1"/>
    </source>
</evidence>
<evidence type="ECO:0000313" key="2">
    <source>
        <dbReference type="Proteomes" id="UP001319828"/>
    </source>
</evidence>
<organism evidence="1 2">
    <name type="scientific">Campylobacter molothri</name>
    <dbReference type="NCBI Taxonomy" id="1032242"/>
    <lineage>
        <taxon>Bacteria</taxon>
        <taxon>Pseudomonadati</taxon>
        <taxon>Campylobacterota</taxon>
        <taxon>Epsilonproteobacteria</taxon>
        <taxon>Campylobacterales</taxon>
        <taxon>Campylobacteraceae</taxon>
        <taxon>Campylobacter</taxon>
    </lineage>
</organism>
<accession>A0ACC5W111</accession>
<comment type="caution">
    <text evidence="1">The sequence shown here is derived from an EMBL/GenBank/DDBJ whole genome shotgun (WGS) entry which is preliminary data.</text>
</comment>
<reference evidence="1" key="1">
    <citation type="submission" date="2020-07" db="EMBL/GenBank/DDBJ databases">
        <title>Campylobacter molothri sp. nov. isolated from wild birds.</title>
        <authorList>
            <person name="Miller W.G."/>
            <person name="Chapman M.H."/>
            <person name="Yee E."/>
            <person name="Lopes B.S."/>
            <person name="Forbes K.J."/>
        </authorList>
    </citation>
    <scope>NUCLEOTIDE SEQUENCE</scope>
    <source>
        <strain evidence="1">RM9754</strain>
    </source>
</reference>
<dbReference type="EMBL" id="JACHUQ010000003">
    <property type="protein sequence ID" value="MBZ7974264.1"/>
    <property type="molecule type" value="Genomic_DNA"/>
</dbReference>
<sequence length="215" mass="24900">MNSNKTLSKKNLARKDRIKKVACELFLARGFQEVSLSDIIKISGGSYSNIYDCFQSKEGLFFEILNDVCKKHFKLVASQIHISEDKELKENLISFARVFIKIYNTTSIISLGRIIFSQVYNINYLQNWMQDNQKFFAHNLLADLFSKQKDQFIKDNAAKLAITFCNMLKEPYFTLNVLVDSQLMSKKEQEEHIKFIVDLFLNGISNKACEIPNQV</sequence>
<dbReference type="Proteomes" id="UP001319828">
    <property type="component" value="Unassembled WGS sequence"/>
</dbReference>
<name>A0ACC5W111_9BACT</name>
<gene>
    <name evidence="1" type="ORF">H2252_02585</name>
</gene>
<protein>
    <submittedName>
        <fullName evidence="1">TetR/AcrR family transcriptional regulator</fullName>
    </submittedName>
</protein>
<keyword evidence="2" id="KW-1185">Reference proteome</keyword>
<proteinExistence type="predicted"/>